<gene>
    <name evidence="1" type="ORF">NQ317_013582</name>
</gene>
<sequence length="60" mass="7120">MRKLLNWVKEDTYNNPEIVIMENVFKRDKSFTRYLSSVRDAMEDGVNVVGYTAWEFDGQL</sequence>
<dbReference type="EMBL" id="JAPWTJ010002508">
    <property type="protein sequence ID" value="KAJ8965863.1"/>
    <property type="molecule type" value="Genomic_DNA"/>
</dbReference>
<dbReference type="InterPro" id="IPR001360">
    <property type="entry name" value="Glyco_hydro_1"/>
</dbReference>
<accession>A0ABQ9IVJ4</accession>
<name>A0ABQ9IVJ4_9CUCU</name>
<dbReference type="Gene3D" id="3.20.20.80">
    <property type="entry name" value="Glycosidases"/>
    <property type="match status" value="1"/>
</dbReference>
<protein>
    <submittedName>
        <fullName evidence="1">Uncharacterized protein</fullName>
    </submittedName>
</protein>
<dbReference type="InterPro" id="IPR017853">
    <property type="entry name" value="GH"/>
</dbReference>
<comment type="caution">
    <text evidence="1">The sequence shown here is derived from an EMBL/GenBank/DDBJ whole genome shotgun (WGS) entry which is preliminary data.</text>
</comment>
<evidence type="ECO:0000313" key="1">
    <source>
        <dbReference type="EMBL" id="KAJ8965863.1"/>
    </source>
</evidence>
<reference evidence="1" key="1">
    <citation type="journal article" date="2023" name="Insect Mol. Biol.">
        <title>Genome sequencing provides insights into the evolution of gene families encoding plant cell wall-degrading enzymes in longhorned beetles.</title>
        <authorList>
            <person name="Shin N.R."/>
            <person name="Okamura Y."/>
            <person name="Kirsch R."/>
            <person name="Pauchet Y."/>
        </authorList>
    </citation>
    <scope>NUCLEOTIDE SEQUENCE</scope>
    <source>
        <strain evidence="1">MMC_N1</strain>
    </source>
</reference>
<keyword evidence="2" id="KW-1185">Reference proteome</keyword>
<organism evidence="1 2">
    <name type="scientific">Molorchus minor</name>
    <dbReference type="NCBI Taxonomy" id="1323400"/>
    <lineage>
        <taxon>Eukaryota</taxon>
        <taxon>Metazoa</taxon>
        <taxon>Ecdysozoa</taxon>
        <taxon>Arthropoda</taxon>
        <taxon>Hexapoda</taxon>
        <taxon>Insecta</taxon>
        <taxon>Pterygota</taxon>
        <taxon>Neoptera</taxon>
        <taxon>Endopterygota</taxon>
        <taxon>Coleoptera</taxon>
        <taxon>Polyphaga</taxon>
        <taxon>Cucujiformia</taxon>
        <taxon>Chrysomeloidea</taxon>
        <taxon>Cerambycidae</taxon>
        <taxon>Lamiinae</taxon>
        <taxon>Monochamini</taxon>
        <taxon>Molorchus</taxon>
    </lineage>
</organism>
<dbReference type="Pfam" id="PF00232">
    <property type="entry name" value="Glyco_hydro_1"/>
    <property type="match status" value="1"/>
</dbReference>
<proteinExistence type="predicted"/>
<dbReference type="SUPFAM" id="SSF51445">
    <property type="entry name" value="(Trans)glycosidases"/>
    <property type="match status" value="1"/>
</dbReference>
<evidence type="ECO:0000313" key="2">
    <source>
        <dbReference type="Proteomes" id="UP001162164"/>
    </source>
</evidence>
<dbReference type="Proteomes" id="UP001162164">
    <property type="component" value="Unassembled WGS sequence"/>
</dbReference>